<evidence type="ECO:0000313" key="3">
    <source>
        <dbReference type="EMBL" id="KIK29702.1"/>
    </source>
</evidence>
<dbReference type="PANTHER" id="PTHR13799">
    <property type="entry name" value="NGG1 INTERACTING FACTOR 3"/>
    <property type="match status" value="1"/>
</dbReference>
<dbReference type="AlphaFoldDB" id="A0A0D0A5K8"/>
<keyword evidence="4" id="KW-1185">Reference proteome</keyword>
<reference evidence="4" key="2">
    <citation type="submission" date="2015-01" db="EMBL/GenBank/DDBJ databases">
        <title>Evolutionary Origins and Diversification of the Mycorrhizal Mutualists.</title>
        <authorList>
            <consortium name="DOE Joint Genome Institute"/>
            <consortium name="Mycorrhizal Genomics Consortium"/>
            <person name="Kohler A."/>
            <person name="Kuo A."/>
            <person name="Nagy L.G."/>
            <person name="Floudas D."/>
            <person name="Copeland A."/>
            <person name="Barry K.W."/>
            <person name="Cichocki N."/>
            <person name="Veneault-Fourrey C."/>
            <person name="LaButti K."/>
            <person name="Lindquist E.A."/>
            <person name="Lipzen A."/>
            <person name="Lundell T."/>
            <person name="Morin E."/>
            <person name="Murat C."/>
            <person name="Riley R."/>
            <person name="Ohm R."/>
            <person name="Sun H."/>
            <person name="Tunlid A."/>
            <person name="Henrissat B."/>
            <person name="Grigoriev I.V."/>
            <person name="Hibbett D.S."/>
            <person name="Martin F."/>
        </authorList>
    </citation>
    <scope>NUCLEOTIDE SEQUENCE [LARGE SCALE GENOMIC DNA]</scope>
    <source>
        <strain evidence="4">441</strain>
    </source>
</reference>
<accession>A0A0D0A5K8</accession>
<evidence type="ECO:0000313" key="4">
    <source>
        <dbReference type="Proteomes" id="UP000054018"/>
    </source>
</evidence>
<evidence type="ECO:0000256" key="2">
    <source>
        <dbReference type="PIRSR" id="PIRSR602678-1"/>
    </source>
</evidence>
<dbReference type="InterPro" id="IPR002678">
    <property type="entry name" value="DUF34/NIF3"/>
</dbReference>
<dbReference type="STRING" id="765257.A0A0D0A5K8"/>
<dbReference type="NCBIfam" id="TIGR00486">
    <property type="entry name" value="YbgI_SA1388"/>
    <property type="match status" value="1"/>
</dbReference>
<proteinExistence type="inferred from homology"/>
<dbReference type="Proteomes" id="UP000054018">
    <property type="component" value="Unassembled WGS sequence"/>
</dbReference>
<comment type="similarity">
    <text evidence="1">Belongs to the GTP cyclohydrolase I type 2/NIF3 family.</text>
</comment>
<sequence>MSTASALVRYTLRAMEKVAPLRLAEKWDNVGLLLESPVARPEANRVLLTIDLTPSVLEEALHPSTALVISYHPPIFKPLSSITLANSLQASILKLAAVGVNVYSPHTALDSVRGGVNDFLASGLVNIDAFIPGRTVREVEREGDVNYLSGMTQEGDEGGLGRLVMLHQEITIEVVVERIKGHLGLNYVDLARPLVPRQVRTIAVCAGSGGSVLAGVNADVYFTGEMSHHEVLAATAAGRYVVLCGHTNTERGYLPVLASKLRALLAEYAQPTSTLTPLSDCSSGVQGPSLTEAERRALGSAEVYVSQADRHPLERV</sequence>
<dbReference type="InterPro" id="IPR036069">
    <property type="entry name" value="DUF34/NIF3_sf"/>
</dbReference>
<dbReference type="EMBL" id="KN833688">
    <property type="protein sequence ID" value="KIK29702.1"/>
    <property type="molecule type" value="Genomic_DNA"/>
</dbReference>
<feature type="binding site" evidence="2">
    <location>
        <position position="246"/>
    </location>
    <ligand>
        <name>a divalent metal cation</name>
        <dbReference type="ChEBI" id="CHEBI:60240"/>
        <label>1</label>
    </ligand>
</feature>
<dbReference type="HOGENOM" id="CLU_037423_0_1_1"/>
<dbReference type="PANTHER" id="PTHR13799:SF13">
    <property type="entry name" value="NIF3-LIKE PROTEIN 1"/>
    <property type="match status" value="1"/>
</dbReference>
<protein>
    <submittedName>
        <fullName evidence="3">Uncharacterized protein</fullName>
    </submittedName>
</protein>
<gene>
    <name evidence="3" type="ORF">PISMIDRAFT_671635</name>
</gene>
<feature type="binding site" evidence="2">
    <location>
        <position position="250"/>
    </location>
    <ligand>
        <name>a divalent metal cation</name>
        <dbReference type="ChEBI" id="CHEBI:60240"/>
        <label>1</label>
    </ligand>
</feature>
<dbReference type="Pfam" id="PF01784">
    <property type="entry name" value="DUF34_NIF3"/>
    <property type="match status" value="1"/>
</dbReference>
<name>A0A0D0A5K8_9AGAM</name>
<organism evidence="3 4">
    <name type="scientific">Pisolithus microcarpus 441</name>
    <dbReference type="NCBI Taxonomy" id="765257"/>
    <lineage>
        <taxon>Eukaryota</taxon>
        <taxon>Fungi</taxon>
        <taxon>Dikarya</taxon>
        <taxon>Basidiomycota</taxon>
        <taxon>Agaricomycotina</taxon>
        <taxon>Agaricomycetes</taxon>
        <taxon>Agaricomycetidae</taxon>
        <taxon>Boletales</taxon>
        <taxon>Sclerodermatineae</taxon>
        <taxon>Pisolithaceae</taxon>
        <taxon>Pisolithus</taxon>
    </lineage>
</organism>
<dbReference type="FunFam" id="3.40.1390.30:FF:000001">
    <property type="entry name" value="GTP cyclohydrolase 1 type 2"/>
    <property type="match status" value="1"/>
</dbReference>
<evidence type="ECO:0000256" key="1">
    <source>
        <dbReference type="ARBA" id="ARBA00006964"/>
    </source>
</evidence>
<reference evidence="3 4" key="1">
    <citation type="submission" date="2014-04" db="EMBL/GenBank/DDBJ databases">
        <authorList>
            <consortium name="DOE Joint Genome Institute"/>
            <person name="Kuo A."/>
            <person name="Kohler A."/>
            <person name="Costa M.D."/>
            <person name="Nagy L.G."/>
            <person name="Floudas D."/>
            <person name="Copeland A."/>
            <person name="Barry K.W."/>
            <person name="Cichocki N."/>
            <person name="Veneault-Fourrey C."/>
            <person name="LaButti K."/>
            <person name="Lindquist E.A."/>
            <person name="Lipzen A."/>
            <person name="Lundell T."/>
            <person name="Morin E."/>
            <person name="Murat C."/>
            <person name="Sun H."/>
            <person name="Tunlid A."/>
            <person name="Henrissat B."/>
            <person name="Grigoriev I.V."/>
            <person name="Hibbett D.S."/>
            <person name="Martin F."/>
            <person name="Nordberg H.P."/>
            <person name="Cantor M.N."/>
            <person name="Hua S.X."/>
        </authorList>
    </citation>
    <scope>NUCLEOTIDE SEQUENCE [LARGE SCALE GENOMIC DNA]</scope>
    <source>
        <strain evidence="3 4">441</strain>
    </source>
</reference>
<dbReference type="GO" id="GO:0046872">
    <property type="term" value="F:metal ion binding"/>
    <property type="evidence" value="ECO:0007669"/>
    <property type="project" value="UniProtKB-KW"/>
</dbReference>
<dbReference type="SUPFAM" id="SSF102705">
    <property type="entry name" value="NIF3 (NGG1p interacting factor 3)-like"/>
    <property type="match status" value="1"/>
</dbReference>
<dbReference type="GO" id="GO:0005739">
    <property type="term" value="C:mitochondrion"/>
    <property type="evidence" value="ECO:0007669"/>
    <property type="project" value="TreeGrafter"/>
</dbReference>
<feature type="binding site" evidence="2">
    <location>
        <position position="72"/>
    </location>
    <ligand>
        <name>a divalent metal cation</name>
        <dbReference type="ChEBI" id="CHEBI:60240"/>
        <label>1</label>
    </ligand>
</feature>
<dbReference type="Gene3D" id="3.40.1390.30">
    <property type="entry name" value="NIF3 (NGG1p interacting factor 3)-like"/>
    <property type="match status" value="1"/>
</dbReference>
<keyword evidence="2" id="KW-0479">Metal-binding</keyword>
<dbReference type="OrthoDB" id="3345469at2759"/>
<feature type="binding site" evidence="2">
    <location>
        <position position="110"/>
    </location>
    <ligand>
        <name>a divalent metal cation</name>
        <dbReference type="ChEBI" id="CHEBI:60240"/>
        <label>1</label>
    </ligand>
</feature>